<accession>G2ZCE8</accession>
<protein>
    <recommendedName>
        <fullName evidence="1">N-acetyltransferase domain-containing protein</fullName>
    </recommendedName>
</protein>
<evidence type="ECO:0000313" key="3">
    <source>
        <dbReference type="Proteomes" id="UP000001286"/>
    </source>
</evidence>
<evidence type="ECO:0000259" key="1">
    <source>
        <dbReference type="PROSITE" id="PS51186"/>
    </source>
</evidence>
<dbReference type="HOGENOM" id="CLU_013985_19_1_9"/>
<dbReference type="Proteomes" id="UP000001286">
    <property type="component" value="Chromosome"/>
</dbReference>
<dbReference type="SUPFAM" id="SSF55729">
    <property type="entry name" value="Acyl-CoA N-acyltransferases (Nat)"/>
    <property type="match status" value="1"/>
</dbReference>
<dbReference type="eggNOG" id="COG1247">
    <property type="taxonomic scope" value="Bacteria"/>
</dbReference>
<dbReference type="RefSeq" id="WP_014092057.1">
    <property type="nucleotide sequence ID" value="NC_016011.1"/>
</dbReference>
<dbReference type="InterPro" id="IPR000182">
    <property type="entry name" value="GNAT_dom"/>
</dbReference>
<dbReference type="InterPro" id="IPR016181">
    <property type="entry name" value="Acyl_CoA_acyltransferase"/>
</dbReference>
<gene>
    <name evidence="2" type="ordered locus">LIV_0545</name>
</gene>
<dbReference type="EMBL" id="FR687253">
    <property type="protein sequence ID" value="CBW85022.1"/>
    <property type="molecule type" value="Genomic_DNA"/>
</dbReference>
<feature type="domain" description="N-acetyltransferase" evidence="1">
    <location>
        <begin position="12"/>
        <end position="173"/>
    </location>
</feature>
<dbReference type="Gene3D" id="3.40.630.30">
    <property type="match status" value="1"/>
</dbReference>
<dbReference type="KEGG" id="liv:LIV_0545"/>
<dbReference type="AlphaFoldDB" id="G2ZCE8"/>
<reference evidence="2 3" key="1">
    <citation type="journal article" date="2011" name="J. Bacteriol.">
        <title>Complete genome sequence of the animal pathogen Listeria ivanovii, which provides insights into host specificities and evolution of the genus Listeria.</title>
        <authorList>
            <person name="Buchrieser C."/>
            <person name="Rusniok C."/>
            <person name="Garrido P."/>
            <person name="Hain T."/>
            <person name="Scortti M."/>
            <person name="Lampidis R."/>
            <person name="Karst U."/>
            <person name="Chakraborty T."/>
            <person name="Cossart P."/>
            <person name="Kreft J."/>
            <person name="Vazquez-Boland J.A."/>
            <person name="Goebel W."/>
            <person name="Glaser P."/>
        </authorList>
    </citation>
    <scope>NUCLEOTIDE SEQUENCE [LARGE SCALE GENOMIC DNA]</scope>
    <source>
        <strain evidence="3">ATCC BAA-678 / PAM 55</strain>
    </source>
</reference>
<dbReference type="PANTHER" id="PTHR43415">
    <property type="entry name" value="SPERMIDINE N(1)-ACETYLTRANSFERASE"/>
    <property type="match status" value="1"/>
</dbReference>
<organism evidence="2 3">
    <name type="scientific">Listeria ivanovii (strain ATCC BAA-678 / PAM 55)</name>
    <dbReference type="NCBI Taxonomy" id="881621"/>
    <lineage>
        <taxon>Bacteria</taxon>
        <taxon>Bacillati</taxon>
        <taxon>Bacillota</taxon>
        <taxon>Bacilli</taxon>
        <taxon>Bacillales</taxon>
        <taxon>Listeriaceae</taxon>
        <taxon>Listeria</taxon>
    </lineage>
</organism>
<proteinExistence type="predicted"/>
<dbReference type="PROSITE" id="PS51186">
    <property type="entry name" value="GNAT"/>
    <property type="match status" value="1"/>
</dbReference>
<evidence type="ECO:0000313" key="2">
    <source>
        <dbReference type="EMBL" id="CBW85022.1"/>
    </source>
</evidence>
<dbReference type="PANTHER" id="PTHR43415:SF3">
    <property type="entry name" value="GNAT-FAMILY ACETYLTRANSFERASE"/>
    <property type="match status" value="1"/>
</dbReference>
<name>G2ZCE8_LISIP</name>
<sequence>MEIIELQDGQIITIRKAAKEDASIIIPYLNEVAGETDFLSFGKDEFMMSIGDEAEYIEKNNGVMFLVFMDDKLASVSQLIGHTKKRELHTCELAISIRKEFWGLGIGKICLGKLIQYAKHDELLKLIYLEVVSENKRALSLYKNIGFIEAGEIPALMRVDDRYLDVKMMYLPV</sequence>
<dbReference type="GeneID" id="57075533"/>
<dbReference type="Pfam" id="PF00583">
    <property type="entry name" value="Acetyltransf_1"/>
    <property type="match status" value="1"/>
</dbReference>
<dbReference type="GO" id="GO:0016747">
    <property type="term" value="F:acyltransferase activity, transferring groups other than amino-acyl groups"/>
    <property type="evidence" value="ECO:0007669"/>
    <property type="project" value="InterPro"/>
</dbReference>
<dbReference type="OrthoDB" id="9799092at2"/>